<evidence type="ECO:0000256" key="10">
    <source>
        <dbReference type="ARBA" id="ARBA00041398"/>
    </source>
</evidence>
<evidence type="ECO:0000256" key="1">
    <source>
        <dbReference type="ARBA" id="ARBA00001946"/>
    </source>
</evidence>
<dbReference type="PRINTS" id="PR00509">
    <property type="entry name" value="PGMPMM"/>
</dbReference>
<dbReference type="InterPro" id="IPR016055">
    <property type="entry name" value="A-D-PHexomutase_a/b/a-I/II/III"/>
</dbReference>
<dbReference type="RefSeq" id="WP_046444258.1">
    <property type="nucleotide sequence ID" value="NZ_LAYJ01000112.1"/>
</dbReference>
<reference evidence="16 17" key="1">
    <citation type="submission" date="2015-04" db="EMBL/GenBank/DDBJ databases">
        <title>Draft genome sequence of bacteremic isolate Catabacter hongkongensis type strain HKU16T.</title>
        <authorList>
            <person name="Lau S.K."/>
            <person name="Teng J.L."/>
            <person name="Huang Y."/>
            <person name="Curreem S.O."/>
            <person name="Tsui S.K."/>
            <person name="Woo P.C."/>
        </authorList>
    </citation>
    <scope>NUCLEOTIDE SEQUENCE [LARGE SCALE GENOMIC DNA]</scope>
    <source>
        <strain evidence="16 17">HKU16</strain>
    </source>
</reference>
<dbReference type="GO" id="GO:0000287">
    <property type="term" value="F:magnesium ion binding"/>
    <property type="evidence" value="ECO:0007669"/>
    <property type="project" value="InterPro"/>
</dbReference>
<dbReference type="Pfam" id="PF02878">
    <property type="entry name" value="PGM_PMM_I"/>
    <property type="match status" value="1"/>
</dbReference>
<dbReference type="InterPro" id="IPR005841">
    <property type="entry name" value="Alpha-D-phosphohexomutase_SF"/>
</dbReference>
<evidence type="ECO:0000256" key="5">
    <source>
        <dbReference type="ARBA" id="ARBA00022553"/>
    </source>
</evidence>
<proteinExistence type="inferred from homology"/>
<comment type="caution">
    <text evidence="16">The sequence shown here is derived from an EMBL/GenBank/DDBJ whole genome shotgun (WGS) entry which is preliminary data.</text>
</comment>
<dbReference type="EMBL" id="LAYJ01000112">
    <property type="protein sequence ID" value="KKI50414.1"/>
    <property type="molecule type" value="Genomic_DNA"/>
</dbReference>
<dbReference type="InterPro" id="IPR036900">
    <property type="entry name" value="A-D-PHexomutase_C_sf"/>
</dbReference>
<evidence type="ECO:0000313" key="17">
    <source>
        <dbReference type="Proteomes" id="UP000034076"/>
    </source>
</evidence>
<dbReference type="Gene3D" id="3.30.310.50">
    <property type="entry name" value="Alpha-D-phosphohexomutase, C-terminal domain"/>
    <property type="match status" value="1"/>
</dbReference>
<keyword evidence="17" id="KW-1185">Reference proteome</keyword>
<dbReference type="Pfam" id="PF02880">
    <property type="entry name" value="PGM_PMM_III"/>
    <property type="match status" value="1"/>
</dbReference>
<dbReference type="InterPro" id="IPR005846">
    <property type="entry name" value="A-D-PHexomutase_a/b/a-III"/>
</dbReference>
<dbReference type="Pfam" id="PF02879">
    <property type="entry name" value="PGM_PMM_II"/>
    <property type="match status" value="1"/>
</dbReference>
<evidence type="ECO:0000256" key="9">
    <source>
        <dbReference type="ARBA" id="ARBA00039995"/>
    </source>
</evidence>
<evidence type="ECO:0000256" key="3">
    <source>
        <dbReference type="ARBA" id="ARBA00005189"/>
    </source>
</evidence>
<keyword evidence="7 12" id="KW-0460">Magnesium</keyword>
<comment type="pathway">
    <text evidence="2">Glycolipid metabolism; diglucosyl-diacylglycerol biosynthesis.</text>
</comment>
<evidence type="ECO:0000256" key="6">
    <source>
        <dbReference type="ARBA" id="ARBA00022723"/>
    </source>
</evidence>
<evidence type="ECO:0000256" key="11">
    <source>
        <dbReference type="ARBA" id="ARBA00041467"/>
    </source>
</evidence>
<accession>A0A0M2ND08</accession>
<organism evidence="16 17">
    <name type="scientific">Christensenella hongkongensis</name>
    <dbReference type="NCBI Taxonomy" id="270498"/>
    <lineage>
        <taxon>Bacteria</taxon>
        <taxon>Bacillati</taxon>
        <taxon>Bacillota</taxon>
        <taxon>Clostridia</taxon>
        <taxon>Christensenellales</taxon>
        <taxon>Christensenellaceae</taxon>
        <taxon>Christensenella</taxon>
    </lineage>
</organism>
<comment type="cofactor">
    <cofactor evidence="1">
        <name>Mg(2+)</name>
        <dbReference type="ChEBI" id="CHEBI:18420"/>
    </cofactor>
</comment>
<dbReference type="InterPro" id="IPR016066">
    <property type="entry name" value="A-D-PHexomutase_CS"/>
</dbReference>
<keyword evidence="5" id="KW-0597">Phosphoprotein</keyword>
<feature type="domain" description="Alpha-D-phosphohexomutase alpha/beta/alpha" evidence="14">
    <location>
        <begin position="207"/>
        <end position="311"/>
    </location>
</feature>
<dbReference type="SUPFAM" id="SSF55957">
    <property type="entry name" value="Phosphoglucomutase, C-terminal domain"/>
    <property type="match status" value="1"/>
</dbReference>
<feature type="domain" description="Alpha-D-phosphohexomutase alpha/beta/alpha" evidence="13">
    <location>
        <begin position="43"/>
        <end position="175"/>
    </location>
</feature>
<dbReference type="InterPro" id="IPR005845">
    <property type="entry name" value="A-D-PHexomutase_a/b/a-II"/>
</dbReference>
<dbReference type="STRING" id="270498.CHK_2477"/>
<dbReference type="Gene3D" id="3.40.120.10">
    <property type="entry name" value="Alpha-D-Glucose-1,6-Bisphosphate, subunit A, domain 3"/>
    <property type="match status" value="3"/>
</dbReference>
<evidence type="ECO:0000259" key="14">
    <source>
        <dbReference type="Pfam" id="PF02879"/>
    </source>
</evidence>
<dbReference type="AlphaFoldDB" id="A0A0M2ND08"/>
<dbReference type="OrthoDB" id="9806956at2"/>
<evidence type="ECO:0000256" key="4">
    <source>
        <dbReference type="ARBA" id="ARBA00010231"/>
    </source>
</evidence>
<comment type="pathway">
    <text evidence="3">Lipid metabolism.</text>
</comment>
<gene>
    <name evidence="16" type="ORF">CHK_2477</name>
</gene>
<dbReference type="SUPFAM" id="SSF53738">
    <property type="entry name" value="Phosphoglucomutase, first 3 domains"/>
    <property type="match status" value="3"/>
</dbReference>
<feature type="domain" description="Alpha-D-phosphohexomutase alpha/beta/alpha" evidence="15">
    <location>
        <begin position="317"/>
        <end position="441"/>
    </location>
</feature>
<dbReference type="InterPro" id="IPR005844">
    <property type="entry name" value="A-D-PHexomutase_a/b/a-I"/>
</dbReference>
<name>A0A0M2ND08_9FIRM</name>
<dbReference type="GO" id="GO:0008973">
    <property type="term" value="F:phosphopentomutase activity"/>
    <property type="evidence" value="ECO:0007669"/>
    <property type="project" value="TreeGrafter"/>
</dbReference>
<evidence type="ECO:0000256" key="2">
    <source>
        <dbReference type="ARBA" id="ARBA00005164"/>
    </source>
</evidence>
<dbReference type="PANTHER" id="PTHR45745">
    <property type="entry name" value="PHOSPHOMANNOMUTASE 45A"/>
    <property type="match status" value="1"/>
</dbReference>
<evidence type="ECO:0000259" key="13">
    <source>
        <dbReference type="Pfam" id="PF02878"/>
    </source>
</evidence>
<evidence type="ECO:0000313" key="16">
    <source>
        <dbReference type="EMBL" id="KKI50414.1"/>
    </source>
</evidence>
<dbReference type="PROSITE" id="PS00710">
    <property type="entry name" value="PGM_PMM"/>
    <property type="match status" value="1"/>
</dbReference>
<keyword evidence="8 16" id="KW-0413">Isomerase</keyword>
<evidence type="ECO:0000256" key="8">
    <source>
        <dbReference type="ARBA" id="ARBA00023235"/>
    </source>
</evidence>
<dbReference type="CDD" id="cd05799">
    <property type="entry name" value="PGM2"/>
    <property type="match status" value="1"/>
</dbReference>
<keyword evidence="6 12" id="KW-0479">Metal-binding</keyword>
<sequence length="567" mass="63286">MCEKKLYMQWIESAKNDPEINEELLKIQGDEVAIKDRFYRDLAFGTGGLRGVIGAGTNRMNIYTVRKATQGIAEYLNESFDGASVAIAYDSRKNSKKFAQTAAEVFAGNGIKVYLFDTLMPTPMLSFAVRQLKCSAGVVITASHNPAKYNGYKVYGSDGCQITLEAAEMITGYIGRKDIFEDIRQDDFNRSLSAGMICYIDQATIDEYFRAVKRYSVFEETGGLKIVYTPLNGAGLKPVLRILDEIGITDITVVPEQEKPDENFTTCPYPNPEEKEALKLGVALCEKTGADLLLGTDPDCDRVGTAVKHNGEYILVNGNQMGVLLFDFVCMMRSNTGDMPEKPVAVKTIVTTEMAQSIADEYGVELINVLTGFKFIGEQIGLLEKKGEVERYVFGFEESYGYLSGTHARDKDAVNASMLICEMAAYYKIKGMTLIDRLGELYRKHGYFYDRLESFTFEGADGMQHMEDLMKKLRKEDVKMWGSLPVKKISDYLTSVQKEDGTSTEITLPKSDVMGYTLEGGSSVVIRPSGTEPKIKIYYSLRCRNEQEAKKMFDAVTADIHAFLNVE</sequence>
<evidence type="ECO:0000256" key="7">
    <source>
        <dbReference type="ARBA" id="ARBA00022842"/>
    </source>
</evidence>
<dbReference type="GO" id="GO:0006166">
    <property type="term" value="P:purine ribonucleoside salvage"/>
    <property type="evidence" value="ECO:0007669"/>
    <property type="project" value="TreeGrafter"/>
</dbReference>
<protein>
    <recommendedName>
        <fullName evidence="9">Phosphoglucomutase</fullName>
    </recommendedName>
    <alternativeName>
        <fullName evidence="11">Alpha-phosphoglucomutase</fullName>
    </alternativeName>
    <alternativeName>
        <fullName evidence="10">Glucose phosphomutase</fullName>
    </alternativeName>
</protein>
<dbReference type="GO" id="GO:0005975">
    <property type="term" value="P:carbohydrate metabolic process"/>
    <property type="evidence" value="ECO:0007669"/>
    <property type="project" value="InterPro"/>
</dbReference>
<dbReference type="Proteomes" id="UP000034076">
    <property type="component" value="Unassembled WGS sequence"/>
</dbReference>
<dbReference type="PATRIC" id="fig|270498.16.peg.2226"/>
<evidence type="ECO:0000259" key="15">
    <source>
        <dbReference type="Pfam" id="PF02880"/>
    </source>
</evidence>
<comment type="similarity">
    <text evidence="4 12">Belongs to the phosphohexose mutase family.</text>
</comment>
<evidence type="ECO:0000256" key="12">
    <source>
        <dbReference type="RuleBase" id="RU004326"/>
    </source>
</evidence>
<dbReference type="PANTHER" id="PTHR45745:SF1">
    <property type="entry name" value="PHOSPHOGLUCOMUTASE 2B-RELATED"/>
    <property type="match status" value="1"/>
</dbReference>